<comment type="subcellular location">
    <subcellularLocation>
        <location evidence="2">Membrane</location>
    </subcellularLocation>
</comment>
<dbReference type="Pfam" id="PF00512">
    <property type="entry name" value="HisKA"/>
    <property type="match status" value="1"/>
</dbReference>
<reference evidence="15 17" key="2">
    <citation type="submission" date="2016-11" db="EMBL/GenBank/DDBJ databases">
        <title>Whole genomes of Flavobacteriaceae.</title>
        <authorList>
            <person name="Stine C."/>
            <person name="Li C."/>
            <person name="Tadesse D."/>
        </authorList>
    </citation>
    <scope>NUCLEOTIDE SEQUENCE [LARGE SCALE GENOMIC DNA]</scope>
    <source>
        <strain evidence="15 17">ATCC 51468</strain>
    </source>
</reference>
<feature type="transmembrane region" description="Helical" evidence="10">
    <location>
        <begin position="175"/>
        <end position="199"/>
    </location>
</feature>
<dbReference type="Gene3D" id="3.40.50.2300">
    <property type="match status" value="3"/>
</dbReference>
<dbReference type="SMART" id="SM00388">
    <property type="entry name" value="HisKA"/>
    <property type="match status" value="1"/>
</dbReference>
<dbReference type="GO" id="GO:0016020">
    <property type="term" value="C:membrane"/>
    <property type="evidence" value="ECO:0007669"/>
    <property type="project" value="UniProtKB-SubCell"/>
</dbReference>
<dbReference type="InterPro" id="IPR029016">
    <property type="entry name" value="GAF-like_dom_sf"/>
</dbReference>
<dbReference type="InterPro" id="IPR005467">
    <property type="entry name" value="His_kinase_dom"/>
</dbReference>
<dbReference type="CDD" id="cd06225">
    <property type="entry name" value="HAMP"/>
    <property type="match status" value="1"/>
</dbReference>
<dbReference type="PROSITE" id="PS50109">
    <property type="entry name" value="HIS_KIN"/>
    <property type="match status" value="1"/>
</dbReference>
<feature type="domain" description="Response regulatory" evidence="12">
    <location>
        <begin position="919"/>
        <end position="1035"/>
    </location>
</feature>
<dbReference type="SMART" id="SM00387">
    <property type="entry name" value="HATPase_c"/>
    <property type="match status" value="1"/>
</dbReference>
<evidence type="ECO:0000259" key="13">
    <source>
        <dbReference type="PROSITE" id="PS50885"/>
    </source>
</evidence>
<dbReference type="InterPro" id="IPR003661">
    <property type="entry name" value="HisK_dim/P_dom"/>
</dbReference>
<keyword evidence="5" id="KW-0808">Transferase</keyword>
<dbReference type="PANTHER" id="PTHR45339">
    <property type="entry name" value="HYBRID SIGNAL TRANSDUCTION HISTIDINE KINASE J"/>
    <property type="match status" value="1"/>
</dbReference>
<organism evidence="14 16">
    <name type="scientific">Flavobacterium hibernum</name>
    <dbReference type="NCBI Taxonomy" id="37752"/>
    <lineage>
        <taxon>Bacteria</taxon>
        <taxon>Pseudomonadati</taxon>
        <taxon>Bacteroidota</taxon>
        <taxon>Flavobacteriia</taxon>
        <taxon>Flavobacteriales</taxon>
        <taxon>Flavobacteriaceae</taxon>
        <taxon>Flavobacterium</taxon>
    </lineage>
</organism>
<evidence type="ECO:0000259" key="11">
    <source>
        <dbReference type="PROSITE" id="PS50109"/>
    </source>
</evidence>
<keyword evidence="10" id="KW-0812">Transmembrane</keyword>
<keyword evidence="17" id="KW-1185">Reference proteome</keyword>
<dbReference type="Proteomes" id="UP000198302">
    <property type="component" value="Unassembled WGS sequence"/>
</dbReference>
<dbReference type="CDD" id="cd00156">
    <property type="entry name" value="REC"/>
    <property type="match status" value="1"/>
</dbReference>
<evidence type="ECO:0000256" key="7">
    <source>
        <dbReference type="ARBA" id="ARBA00023012"/>
    </source>
</evidence>
<evidence type="ECO:0000256" key="10">
    <source>
        <dbReference type="SAM" id="Phobius"/>
    </source>
</evidence>
<dbReference type="InterPro" id="IPR003018">
    <property type="entry name" value="GAF"/>
</dbReference>
<feature type="domain" description="Response regulatory" evidence="12">
    <location>
        <begin position="797"/>
        <end position="910"/>
    </location>
</feature>
<dbReference type="OrthoDB" id="9811889at2"/>
<evidence type="ECO:0000256" key="3">
    <source>
        <dbReference type="ARBA" id="ARBA00012438"/>
    </source>
</evidence>
<evidence type="ECO:0000259" key="12">
    <source>
        <dbReference type="PROSITE" id="PS50110"/>
    </source>
</evidence>
<keyword evidence="4 8" id="KW-0597">Phosphoprotein</keyword>
<dbReference type="PANTHER" id="PTHR45339:SF1">
    <property type="entry name" value="HYBRID SIGNAL TRANSDUCTION HISTIDINE KINASE J"/>
    <property type="match status" value="1"/>
</dbReference>
<keyword evidence="6 14" id="KW-0418">Kinase</keyword>
<evidence type="ECO:0000256" key="8">
    <source>
        <dbReference type="PROSITE-ProRule" id="PRU00169"/>
    </source>
</evidence>
<proteinExistence type="predicted"/>
<dbReference type="Proteomes" id="UP000032061">
    <property type="component" value="Unassembled WGS sequence"/>
</dbReference>
<dbReference type="AlphaFoldDB" id="A0A0D0F141"/>
<feature type="modified residue" description="4-aspartylphosphate" evidence="8">
    <location>
        <position position="846"/>
    </location>
</feature>
<feature type="modified residue" description="4-aspartylphosphate" evidence="8">
    <location>
        <position position="1116"/>
    </location>
</feature>
<accession>A0A0D0F141</accession>
<dbReference type="InterPro" id="IPR036890">
    <property type="entry name" value="HATPase_C_sf"/>
</dbReference>
<feature type="domain" description="Histidine kinase" evidence="11">
    <location>
        <begin position="525"/>
        <end position="746"/>
    </location>
</feature>
<dbReference type="Gene3D" id="1.10.287.130">
    <property type="match status" value="1"/>
</dbReference>
<dbReference type="CDD" id="cd16922">
    <property type="entry name" value="HATPase_EvgS-ArcB-TorS-like"/>
    <property type="match status" value="1"/>
</dbReference>
<dbReference type="SUPFAM" id="SSF55874">
    <property type="entry name" value="ATPase domain of HSP90 chaperone/DNA topoisomerase II/histidine kinase"/>
    <property type="match status" value="1"/>
</dbReference>
<evidence type="ECO:0000313" key="16">
    <source>
        <dbReference type="Proteomes" id="UP000032061"/>
    </source>
</evidence>
<dbReference type="InterPro" id="IPR004358">
    <property type="entry name" value="Sig_transdc_His_kin-like_C"/>
</dbReference>
<dbReference type="SMART" id="SM00448">
    <property type="entry name" value="REC"/>
    <property type="match status" value="3"/>
</dbReference>
<protein>
    <recommendedName>
        <fullName evidence="3">histidine kinase</fullName>
        <ecNumber evidence="3">2.7.13.3</ecNumber>
    </recommendedName>
</protein>
<comment type="caution">
    <text evidence="14">The sequence shown here is derived from an EMBL/GenBank/DDBJ whole genome shotgun (WGS) entry which is preliminary data.</text>
</comment>
<dbReference type="SUPFAM" id="SSF55781">
    <property type="entry name" value="GAF domain-like"/>
    <property type="match status" value="1"/>
</dbReference>
<name>A0A0D0F141_9FLAO</name>
<feature type="coiled-coil region" evidence="9">
    <location>
        <begin position="432"/>
        <end position="508"/>
    </location>
</feature>
<evidence type="ECO:0000313" key="17">
    <source>
        <dbReference type="Proteomes" id="UP000198302"/>
    </source>
</evidence>
<dbReference type="RefSeq" id="WP_041518819.1">
    <property type="nucleotide sequence ID" value="NZ_JPRK01000013.1"/>
</dbReference>
<dbReference type="CDD" id="cd19410">
    <property type="entry name" value="HK9-like_sensor"/>
    <property type="match status" value="1"/>
</dbReference>
<evidence type="ECO:0000256" key="5">
    <source>
        <dbReference type="ARBA" id="ARBA00022679"/>
    </source>
</evidence>
<dbReference type="Pfam" id="PF00072">
    <property type="entry name" value="Response_reg"/>
    <property type="match status" value="3"/>
</dbReference>
<sequence>MKNNFKRNLLISSLVSLLVLMISSTASFLSIRSLLDSNSWIKHTQEVIYNLNEGSALVTEAQTSMRGYLITGDEQFVDRYHQSEEKSNNYFEKVKELTVDNPAQQKRLNELDVLRDNFFKYLNNQVVKKSLGKNSVTFDLNEGRKMMNELRERIKTIESTEQNLLKIRNENSDRYGSYSIILIIVAFIIAFVISIVFLVRILKDYNERALLQLELEKKDKETAERIEAISTIAGNISNGNYDIRVDDTKRDALGSVGESLNNMGVSLKTSFNLLSQKEWMQSGLASLNNVMLGDKTLQKLSKDIIEFLCNYTNSSAGVLYVLEEDELYVAGGYSYIPSKNRERIKKGEGLIGQAIVSRKILELKTLSPDDIQINYALGQLKPTHIVAVPLFDTRIEGAVELASIYGFSELHLEFLKNVSNNIGIAIKATQNRKRVLELLEETKSQSEELQVQHSELEAINAELEAQTEKLQASEEELRVQQEELEQTNEELSERSVLLEERNNEIQKKSEALELTTRYKSEFLANMSHELRTPLNSILLLSRLLSENNNKSMVAEEIEFAKVIQSSGNSLLGLIDEILDLSKIEAGKMEMEFLDVSTKEITDNLWNLFHLLAKEKGITFEIISKDAPVVIKTDKMRLEQILKNLISNAIKFTEKGTVTLEIKINTDDDKIICFIVKDTGIGIPLDKQPLVFEAFQQADGSTKRKYGGTGLGLSISRELAKLLRGEIILHSKLNEGSTFTLCLPVFGSALNKINLEKIPPTDFTEVEEIAPVKNKYISAVIPDEIEDDRDAIEAGDKVILIVEDDINFAKSLLAFSRKKGYKGVVSVRGDYALNFTLLYKPVGVLLDIELPIKSGWEVLEELKNHVETKHIPVHIMSSHKLKQESLLKGAVDFLDKPVAFDKIPDVFLRIEHIINKEAQKVLIIEDNPKHAKALAYFLETYNINSEIKSEVTQGLEALNKTEVDCVILDMGIPDKHAYQILDGVKKSPGLENLPVIVFTGKSLSMKEEVKIKKYADSIIVKTAHSYQRMLDEVSLFLHLVEDKKEGKDKKESYKKLNLLNNILHEKKVLIVDDDVRNIYSLSKALEVFKMNVITAFDGKEAIKILNENPDTDVVLLDMMMPNMDGYETAEKIRLNPKFLNLPLIAVTAKAMTGDREKCIKAGASDYITKPVDVDQLLSLLRVWLYDKI</sequence>
<dbReference type="STRING" id="37752.IW18_15570"/>
<dbReference type="GO" id="GO:0000155">
    <property type="term" value="F:phosphorelay sensor kinase activity"/>
    <property type="evidence" value="ECO:0007669"/>
    <property type="project" value="InterPro"/>
</dbReference>
<dbReference type="PROSITE" id="PS50110">
    <property type="entry name" value="RESPONSE_REGULATORY"/>
    <property type="match status" value="3"/>
</dbReference>
<dbReference type="InterPro" id="IPR036097">
    <property type="entry name" value="HisK_dim/P_sf"/>
</dbReference>
<dbReference type="Gene3D" id="6.10.340.10">
    <property type="match status" value="1"/>
</dbReference>
<dbReference type="InterPro" id="IPR001789">
    <property type="entry name" value="Sig_transdc_resp-reg_receiver"/>
</dbReference>
<keyword evidence="9" id="KW-0175">Coiled coil</keyword>
<dbReference type="SMART" id="SM00065">
    <property type="entry name" value="GAF"/>
    <property type="match status" value="1"/>
</dbReference>
<keyword evidence="10" id="KW-0472">Membrane</keyword>
<dbReference type="EMBL" id="JPRK01000013">
    <property type="protein sequence ID" value="KIO51692.1"/>
    <property type="molecule type" value="Genomic_DNA"/>
</dbReference>
<dbReference type="SUPFAM" id="SSF47384">
    <property type="entry name" value="Homodimeric domain of signal transducing histidine kinase"/>
    <property type="match status" value="1"/>
</dbReference>
<evidence type="ECO:0000256" key="4">
    <source>
        <dbReference type="ARBA" id="ARBA00022553"/>
    </source>
</evidence>
<evidence type="ECO:0000256" key="6">
    <source>
        <dbReference type="ARBA" id="ARBA00022777"/>
    </source>
</evidence>
<keyword evidence="10" id="KW-1133">Transmembrane helix</keyword>
<dbReference type="Pfam" id="PF13185">
    <property type="entry name" value="GAF_2"/>
    <property type="match status" value="1"/>
</dbReference>
<dbReference type="SMART" id="SM00304">
    <property type="entry name" value="HAMP"/>
    <property type="match status" value="1"/>
</dbReference>
<dbReference type="PRINTS" id="PR00344">
    <property type="entry name" value="BCTRLSENSOR"/>
</dbReference>
<dbReference type="Pfam" id="PF05227">
    <property type="entry name" value="CHASE3"/>
    <property type="match status" value="1"/>
</dbReference>
<dbReference type="FunFam" id="3.30.565.10:FF:000010">
    <property type="entry name" value="Sensor histidine kinase RcsC"/>
    <property type="match status" value="1"/>
</dbReference>
<reference evidence="14 16" key="1">
    <citation type="submission" date="2015-01" db="EMBL/GenBank/DDBJ databases">
        <title>Genome of Flavobacterium hibernum DSM 12611.</title>
        <authorList>
            <person name="Stropko S.J."/>
            <person name="Pipes S.E."/>
            <person name="Newman J.D."/>
        </authorList>
    </citation>
    <scope>NUCLEOTIDE SEQUENCE [LARGE SCALE GENOMIC DNA]</scope>
    <source>
        <strain evidence="14 16">DSM 12611</strain>
    </source>
</reference>
<dbReference type="Gene3D" id="3.30.450.40">
    <property type="match status" value="1"/>
</dbReference>
<dbReference type="InterPro" id="IPR011006">
    <property type="entry name" value="CheY-like_superfamily"/>
</dbReference>
<dbReference type="PROSITE" id="PS50885">
    <property type="entry name" value="HAMP"/>
    <property type="match status" value="1"/>
</dbReference>
<dbReference type="InterPro" id="IPR007891">
    <property type="entry name" value="CHASE3"/>
</dbReference>
<evidence type="ECO:0000256" key="9">
    <source>
        <dbReference type="SAM" id="Coils"/>
    </source>
</evidence>
<feature type="domain" description="HAMP" evidence="13">
    <location>
        <begin position="220"/>
        <end position="272"/>
    </location>
</feature>
<dbReference type="SUPFAM" id="SSF52172">
    <property type="entry name" value="CheY-like"/>
    <property type="match status" value="3"/>
</dbReference>
<dbReference type="Gene3D" id="3.30.565.10">
    <property type="entry name" value="Histidine kinase-like ATPase, C-terminal domain"/>
    <property type="match status" value="1"/>
</dbReference>
<comment type="catalytic activity">
    <reaction evidence="1">
        <text>ATP + protein L-histidine = ADP + protein N-phospho-L-histidine.</text>
        <dbReference type="EC" id="2.7.13.3"/>
    </reaction>
</comment>
<dbReference type="InterPro" id="IPR003660">
    <property type="entry name" value="HAMP_dom"/>
</dbReference>
<feature type="modified residue" description="4-aspartylphosphate" evidence="8">
    <location>
        <position position="968"/>
    </location>
</feature>
<evidence type="ECO:0000313" key="14">
    <source>
        <dbReference type="EMBL" id="KIO51692.1"/>
    </source>
</evidence>
<dbReference type="EMBL" id="MUGX01000002">
    <property type="protein sequence ID" value="OXA91724.1"/>
    <property type="molecule type" value="Genomic_DNA"/>
</dbReference>
<feature type="domain" description="Response regulatory" evidence="12">
    <location>
        <begin position="1066"/>
        <end position="1183"/>
    </location>
</feature>
<dbReference type="EC" id="2.7.13.3" evidence="3"/>
<dbReference type="InterPro" id="IPR003594">
    <property type="entry name" value="HATPase_dom"/>
</dbReference>
<dbReference type="CDD" id="cd00082">
    <property type="entry name" value="HisKA"/>
    <property type="match status" value="1"/>
</dbReference>
<feature type="coiled-coil region" evidence="9">
    <location>
        <begin position="140"/>
        <end position="167"/>
    </location>
</feature>
<evidence type="ECO:0000313" key="15">
    <source>
        <dbReference type="EMBL" id="OXA91724.1"/>
    </source>
</evidence>
<gene>
    <name evidence="15" type="ORF">B0A73_00340</name>
    <name evidence="14" type="ORF">IW18_15570</name>
</gene>
<evidence type="ECO:0000256" key="1">
    <source>
        <dbReference type="ARBA" id="ARBA00000085"/>
    </source>
</evidence>
<dbReference type="CDD" id="cd17546">
    <property type="entry name" value="REC_hyHK_CKI1_RcsC-like"/>
    <property type="match status" value="1"/>
</dbReference>
<evidence type="ECO:0000256" key="2">
    <source>
        <dbReference type="ARBA" id="ARBA00004370"/>
    </source>
</evidence>
<dbReference type="Pfam" id="PF02518">
    <property type="entry name" value="HATPase_c"/>
    <property type="match status" value="1"/>
</dbReference>
<keyword evidence="7" id="KW-0902">Two-component regulatory system</keyword>